<keyword evidence="4" id="KW-1185">Reference proteome</keyword>
<evidence type="ECO:0000313" key="4">
    <source>
        <dbReference type="Proteomes" id="UP001466893"/>
    </source>
</evidence>
<evidence type="ECO:0000256" key="1">
    <source>
        <dbReference type="SAM" id="Coils"/>
    </source>
</evidence>
<accession>A0ABZ3B031</accession>
<feature type="region of interest" description="Disordered" evidence="2">
    <location>
        <begin position="1"/>
        <end position="26"/>
    </location>
</feature>
<dbReference type="EMBL" id="CP151800">
    <property type="protein sequence ID" value="WZV96337.1"/>
    <property type="molecule type" value="Genomic_DNA"/>
</dbReference>
<proteinExistence type="predicted"/>
<feature type="coiled-coil region" evidence="1">
    <location>
        <begin position="70"/>
        <end position="101"/>
    </location>
</feature>
<gene>
    <name evidence="3" type="ORF">AAEY27_11600</name>
</gene>
<sequence length="303" mass="33731">MYAYDTKKRPGASLSPQGTSEGAEADQNKSGYIYAPFVAPDLVEHSLGINVIRHTKGKQLYPVIVEDQSLAEMEKLRSEKEKELKDTIDRLSDALQLMEEELKGMPGWRSEDLRNQFNPKIYDKTIQGITDFSRDLSVLQRVCFIGHSNGQLLKSLSPQTTKLYIIGHGGPGVDILAADQDMQRGMVTAEQIAKALSVGGLDPHYRDIRVRACYSADAQHPENFSMAELEKSAKPFGGILGFGKNKKKPFAQSLKEELVKNGFPDISVSGYHGAGVTYSKEDWHARRLRNKGDVQASSVRRKF</sequence>
<evidence type="ECO:0000313" key="3">
    <source>
        <dbReference type="EMBL" id="WZV96337.1"/>
    </source>
</evidence>
<name>A0ABZ3B031_9ENTR</name>
<organism evidence="3 4">
    <name type="scientific">Kosakonia calanthes</name>
    <dbReference type="NCBI Taxonomy" id="3139408"/>
    <lineage>
        <taxon>Bacteria</taxon>
        <taxon>Pseudomonadati</taxon>
        <taxon>Pseudomonadota</taxon>
        <taxon>Gammaproteobacteria</taxon>
        <taxon>Enterobacterales</taxon>
        <taxon>Enterobacteriaceae</taxon>
        <taxon>Kosakonia</taxon>
    </lineage>
</organism>
<reference evidence="3 4" key="1">
    <citation type="submission" date="2024-04" db="EMBL/GenBank/DDBJ databases">
        <title>Kosakonia calanthae sp. nov., a halophilic bacterium isolated from leaves of Calanthe tiplacata.</title>
        <authorList>
            <person name="Wu P."/>
        </authorList>
    </citation>
    <scope>NUCLEOTIDE SEQUENCE [LARGE SCALE GENOMIC DNA]</scope>
    <source>
        <strain evidence="3 4">BYX6</strain>
    </source>
</reference>
<keyword evidence="1" id="KW-0175">Coiled coil</keyword>
<dbReference type="RefSeq" id="WP_342320669.1">
    <property type="nucleotide sequence ID" value="NZ_CP151800.1"/>
</dbReference>
<evidence type="ECO:0000256" key="2">
    <source>
        <dbReference type="SAM" id="MobiDB-lite"/>
    </source>
</evidence>
<dbReference type="Proteomes" id="UP001466893">
    <property type="component" value="Chromosome"/>
</dbReference>
<protein>
    <submittedName>
        <fullName evidence="3">Uncharacterized protein</fullName>
    </submittedName>
</protein>